<reference evidence="2 3" key="1">
    <citation type="journal article" date="2014" name="Agronomy (Basel)">
        <title>A Draft Genome Sequence for Ensete ventricosum, the Drought-Tolerant Tree Against Hunger.</title>
        <authorList>
            <person name="Harrison J."/>
            <person name="Moore K.A."/>
            <person name="Paszkiewicz K."/>
            <person name="Jones T."/>
            <person name="Grant M."/>
            <person name="Ambacheew D."/>
            <person name="Muzemil S."/>
            <person name="Studholme D.J."/>
        </authorList>
    </citation>
    <scope>NUCLEOTIDE SEQUENCE [LARGE SCALE GENOMIC DNA]</scope>
</reference>
<evidence type="ECO:0000256" key="1">
    <source>
        <dbReference type="SAM" id="Phobius"/>
    </source>
</evidence>
<gene>
    <name evidence="2" type="ORF">B296_00006134</name>
</gene>
<dbReference type="EMBL" id="AMZH03001281">
    <property type="protein sequence ID" value="RRT79919.1"/>
    <property type="molecule type" value="Genomic_DNA"/>
</dbReference>
<name>A0A427AUH3_ENSVE</name>
<proteinExistence type="predicted"/>
<dbReference type="AlphaFoldDB" id="A0A427AUH3"/>
<protein>
    <submittedName>
        <fullName evidence="2">Uncharacterized protein</fullName>
    </submittedName>
</protein>
<evidence type="ECO:0000313" key="3">
    <source>
        <dbReference type="Proteomes" id="UP000287651"/>
    </source>
</evidence>
<sequence>MDWSRLIHNGLVGTRFTKDCPRLISIGLAETREFARRFAEGIRKLVGNTLGDYRKKTIRLTSRMLAVVGLAGGLVFIQRRLIVDAGVPHRGGLGSGRMSIVVEPL</sequence>
<keyword evidence="1" id="KW-0472">Membrane</keyword>
<evidence type="ECO:0000313" key="2">
    <source>
        <dbReference type="EMBL" id="RRT79919.1"/>
    </source>
</evidence>
<keyword evidence="1" id="KW-1133">Transmembrane helix</keyword>
<feature type="transmembrane region" description="Helical" evidence="1">
    <location>
        <begin position="64"/>
        <end position="82"/>
    </location>
</feature>
<comment type="caution">
    <text evidence="2">The sequence shown here is derived from an EMBL/GenBank/DDBJ whole genome shotgun (WGS) entry which is preliminary data.</text>
</comment>
<keyword evidence="1" id="KW-0812">Transmembrane</keyword>
<dbReference type="Proteomes" id="UP000287651">
    <property type="component" value="Unassembled WGS sequence"/>
</dbReference>
<organism evidence="2 3">
    <name type="scientific">Ensete ventricosum</name>
    <name type="common">Abyssinian banana</name>
    <name type="synonym">Musa ensete</name>
    <dbReference type="NCBI Taxonomy" id="4639"/>
    <lineage>
        <taxon>Eukaryota</taxon>
        <taxon>Viridiplantae</taxon>
        <taxon>Streptophyta</taxon>
        <taxon>Embryophyta</taxon>
        <taxon>Tracheophyta</taxon>
        <taxon>Spermatophyta</taxon>
        <taxon>Magnoliopsida</taxon>
        <taxon>Liliopsida</taxon>
        <taxon>Zingiberales</taxon>
        <taxon>Musaceae</taxon>
        <taxon>Ensete</taxon>
    </lineage>
</organism>
<accession>A0A427AUH3</accession>